<keyword evidence="11" id="KW-1185">Reference proteome</keyword>
<comment type="function">
    <text evidence="1">Required for efficient biogenesis of the 60S ribosomal subunit.</text>
</comment>
<evidence type="ECO:0000313" key="11">
    <source>
        <dbReference type="Proteomes" id="UP000504638"/>
    </source>
</evidence>
<keyword evidence="5" id="KW-0690">Ribosome biogenesis</keyword>
<accession>A0A6G1FS13</accession>
<dbReference type="EMBL" id="ML975183">
    <property type="protein sequence ID" value="KAF1808462.1"/>
    <property type="molecule type" value="Genomic_DNA"/>
</dbReference>
<dbReference type="OrthoDB" id="69550at2759"/>
<name>A0A6G1FS13_9PEZI</name>
<evidence type="ECO:0000256" key="5">
    <source>
        <dbReference type="ARBA" id="ARBA00022517"/>
    </source>
</evidence>
<evidence type="ECO:0000256" key="4">
    <source>
        <dbReference type="ARBA" id="ARBA00015339"/>
    </source>
</evidence>
<evidence type="ECO:0000256" key="8">
    <source>
        <dbReference type="SAM" id="MobiDB-lite"/>
    </source>
</evidence>
<evidence type="ECO:0000256" key="7">
    <source>
        <dbReference type="ARBA" id="ARBA00023274"/>
    </source>
</evidence>
<feature type="compositionally biased region" description="Basic and acidic residues" evidence="8">
    <location>
        <begin position="1"/>
        <end position="21"/>
    </location>
</feature>
<dbReference type="GO" id="GO:0000027">
    <property type="term" value="P:ribosomal large subunit assembly"/>
    <property type="evidence" value="ECO:0007669"/>
    <property type="project" value="TreeGrafter"/>
</dbReference>
<evidence type="ECO:0000313" key="12">
    <source>
        <dbReference type="RefSeq" id="XP_033530093.1"/>
    </source>
</evidence>
<dbReference type="InterPro" id="IPR051898">
    <property type="entry name" value="Ribosome_Assembly_3"/>
</dbReference>
<dbReference type="Proteomes" id="UP000504638">
    <property type="component" value="Unplaced"/>
</dbReference>
<keyword evidence="7" id="KW-0687">Ribonucleoprotein</keyword>
<dbReference type="InterPro" id="IPR028217">
    <property type="entry name" value="Rsa3_C"/>
</dbReference>
<sequence>MGKSSKSQEKIAKKGSKEHDGANAVVTTTKRPEAVSEPAVDVLLESGYSKDTLKKIDEEFVPFYLRQVTTELSDDLDKLRNATDFSAKSLPILIQALQEGHIIFSPEQKARIMRVDRD</sequence>
<dbReference type="PANTHER" id="PTHR28127">
    <property type="entry name" value="RIBOSOME ASSEMBLY PROTEIN 3"/>
    <property type="match status" value="1"/>
</dbReference>
<organism evidence="10">
    <name type="scientific">Eremomyces bilateralis CBS 781.70</name>
    <dbReference type="NCBI Taxonomy" id="1392243"/>
    <lineage>
        <taxon>Eukaryota</taxon>
        <taxon>Fungi</taxon>
        <taxon>Dikarya</taxon>
        <taxon>Ascomycota</taxon>
        <taxon>Pezizomycotina</taxon>
        <taxon>Dothideomycetes</taxon>
        <taxon>Dothideomycetes incertae sedis</taxon>
        <taxon>Eremomycetales</taxon>
        <taxon>Eremomycetaceae</taxon>
        <taxon>Eremomyces</taxon>
    </lineage>
</organism>
<dbReference type="Pfam" id="PF14615">
    <property type="entry name" value="Rsa3"/>
    <property type="match status" value="1"/>
</dbReference>
<evidence type="ECO:0000259" key="9">
    <source>
        <dbReference type="Pfam" id="PF14615"/>
    </source>
</evidence>
<feature type="domain" description="Ribosome-assembly protein 3 C-terminal" evidence="9">
    <location>
        <begin position="62"/>
        <end position="105"/>
    </location>
</feature>
<reference evidence="10 12" key="1">
    <citation type="submission" date="2020-01" db="EMBL/GenBank/DDBJ databases">
        <authorList>
            <consortium name="DOE Joint Genome Institute"/>
            <person name="Haridas S."/>
            <person name="Albert R."/>
            <person name="Binder M."/>
            <person name="Bloem J."/>
            <person name="Labutti K."/>
            <person name="Salamov A."/>
            <person name="Andreopoulos B."/>
            <person name="Baker S.E."/>
            <person name="Barry K."/>
            <person name="Bills G."/>
            <person name="Bluhm B.H."/>
            <person name="Cannon C."/>
            <person name="Castanera R."/>
            <person name="Culley D.E."/>
            <person name="Daum C."/>
            <person name="Ezra D."/>
            <person name="Gonzalez J.B."/>
            <person name="Henrissat B."/>
            <person name="Kuo A."/>
            <person name="Liang C."/>
            <person name="Lipzen A."/>
            <person name="Lutzoni F."/>
            <person name="Magnuson J."/>
            <person name="Mondo S."/>
            <person name="Nolan M."/>
            <person name="Ohm R."/>
            <person name="Pangilinan J."/>
            <person name="Park H.-J."/>
            <person name="Ramirez L."/>
            <person name="Alfaro M."/>
            <person name="Sun H."/>
            <person name="Tritt A."/>
            <person name="Yoshinaga Y."/>
            <person name="Zwiers L.-H."/>
            <person name="Turgeon B.G."/>
            <person name="Goodwin S.B."/>
            <person name="Spatafora J.W."/>
            <person name="Crous P.W."/>
            <person name="Grigoriev I.V."/>
        </authorList>
    </citation>
    <scope>NUCLEOTIDE SEQUENCE</scope>
    <source>
        <strain evidence="10 12">CBS 781.70</strain>
    </source>
</reference>
<evidence type="ECO:0000256" key="2">
    <source>
        <dbReference type="ARBA" id="ARBA00004604"/>
    </source>
</evidence>
<reference evidence="12" key="3">
    <citation type="submission" date="2025-04" db="UniProtKB">
        <authorList>
            <consortium name="RefSeq"/>
        </authorList>
    </citation>
    <scope>IDENTIFICATION</scope>
    <source>
        <strain evidence="12">CBS 781.70</strain>
    </source>
</reference>
<reference evidence="12" key="2">
    <citation type="submission" date="2020-04" db="EMBL/GenBank/DDBJ databases">
        <authorList>
            <consortium name="NCBI Genome Project"/>
        </authorList>
    </citation>
    <scope>NUCLEOTIDE SEQUENCE</scope>
    <source>
        <strain evidence="12">CBS 781.70</strain>
    </source>
</reference>
<keyword evidence="6" id="KW-0539">Nucleus</keyword>
<comment type="similarity">
    <text evidence="3">Belongs to the RSA3 family.</text>
</comment>
<dbReference type="GO" id="GO:0030687">
    <property type="term" value="C:preribosome, large subunit precursor"/>
    <property type="evidence" value="ECO:0007669"/>
    <property type="project" value="TreeGrafter"/>
</dbReference>
<evidence type="ECO:0000256" key="1">
    <source>
        <dbReference type="ARBA" id="ARBA00003035"/>
    </source>
</evidence>
<dbReference type="GO" id="GO:0005730">
    <property type="term" value="C:nucleolus"/>
    <property type="evidence" value="ECO:0007669"/>
    <property type="project" value="UniProtKB-SubCell"/>
</dbReference>
<evidence type="ECO:0000256" key="6">
    <source>
        <dbReference type="ARBA" id="ARBA00023242"/>
    </source>
</evidence>
<comment type="subcellular location">
    <subcellularLocation>
        <location evidence="2">Nucleus</location>
        <location evidence="2">Nucleolus</location>
    </subcellularLocation>
</comment>
<evidence type="ECO:0000256" key="3">
    <source>
        <dbReference type="ARBA" id="ARBA00006256"/>
    </source>
</evidence>
<dbReference type="RefSeq" id="XP_033530093.1">
    <property type="nucleotide sequence ID" value="XM_033674463.1"/>
</dbReference>
<dbReference type="GeneID" id="54415033"/>
<feature type="region of interest" description="Disordered" evidence="8">
    <location>
        <begin position="1"/>
        <end position="33"/>
    </location>
</feature>
<dbReference type="AlphaFoldDB" id="A0A6G1FS13"/>
<gene>
    <name evidence="10 12" type="ORF">P152DRAFT_217849</name>
</gene>
<protein>
    <recommendedName>
        <fullName evidence="4">Ribosome assembly protein 3</fullName>
    </recommendedName>
</protein>
<dbReference type="PANTHER" id="PTHR28127:SF1">
    <property type="entry name" value="RIBOSOME ASSEMBLY PROTEIN 3"/>
    <property type="match status" value="1"/>
</dbReference>
<evidence type="ECO:0000313" key="10">
    <source>
        <dbReference type="EMBL" id="KAF1808462.1"/>
    </source>
</evidence>
<proteinExistence type="inferred from homology"/>